<evidence type="ECO:0000313" key="11">
    <source>
        <dbReference type="EMBL" id="WFE91687.1"/>
    </source>
</evidence>
<dbReference type="SMART" id="SM01358">
    <property type="entry name" value="HBM"/>
    <property type="match status" value="1"/>
</dbReference>
<evidence type="ECO:0000256" key="4">
    <source>
        <dbReference type="ARBA" id="ARBA00029447"/>
    </source>
</evidence>
<dbReference type="PANTHER" id="PTHR32089:SF112">
    <property type="entry name" value="LYSOZYME-LIKE PROTEIN-RELATED"/>
    <property type="match status" value="1"/>
</dbReference>
<sequence>MERLLSTVRIGPRIYVGFGVIILLLALLAGTGYFGLSNSETTFSEYRGLARDTNLVGRLQANVLMTRLGVKDFVIKSDEAAISVVKERLAKAQSFHKEAEIEIQDPERAKGILSIGGALGDYGVGFDKVIALQAKRNEDVAILNEKGPEIRKEITKVAVSAFEDGDATATYWAGRVQESFLLGRLYAQKFLIVNDAASAERTQNEFEKTAEELGTLIGELQNPTRVAAAKAAQSGLEDYRSAFGQVVQHITARNDIIHGTLDKIGPQIAKTVEDVKLSVKADQDQLGPEAVASIQATERMELAIGLASLLIAVFAATVIARSIVKPVHSMTAAMQQLADGSIDTEVPATGFKDEIGEMAKAVQVFKDNAVERQRLEGESAEETAKRVERQRKIDRLIDTFRDESGGLLDSVADNMDQLNNTASDLADIAELTSGQANGAATSSGNASENVQSVASAAEELGASIQEIAQQVNRTMEIVDKATSSAQSTNHQVSGLAEAAQKIGDVVNLISDIAGQTNLLALNATIEAARAGEAGRGFAVVASEVKQLAEQTAKATEEISLQISGIQTSTNEAATAIDEIATTMEEVNSFTTNIASAVEEQDAAAKEISRNAQLAAAGTSEVSENVTQVNSAVVDTRRSIEQMRTASTASTDNSASLKLTVDRFLENVAAA</sequence>
<dbReference type="Pfam" id="PF00015">
    <property type="entry name" value="MCPsignal"/>
    <property type="match status" value="1"/>
</dbReference>
<dbReference type="SUPFAM" id="SSF58104">
    <property type="entry name" value="Methyl-accepting chemotaxis protein (MCP) signaling domain"/>
    <property type="match status" value="1"/>
</dbReference>
<evidence type="ECO:0000259" key="7">
    <source>
        <dbReference type="PROSITE" id="PS50111"/>
    </source>
</evidence>
<keyword evidence="6" id="KW-0472">Membrane</keyword>
<feature type="domain" description="Methyl-accepting transducer" evidence="7">
    <location>
        <begin position="414"/>
        <end position="643"/>
    </location>
</feature>
<dbReference type="PROSITE" id="PS51753">
    <property type="entry name" value="HBM"/>
    <property type="match status" value="1"/>
</dbReference>
<dbReference type="EMBL" id="CP120863">
    <property type="protein sequence ID" value="WFE91687.1"/>
    <property type="molecule type" value="Genomic_DNA"/>
</dbReference>
<dbReference type="PROSITE" id="PS50885">
    <property type="entry name" value="HAMP"/>
    <property type="match status" value="1"/>
</dbReference>
<dbReference type="Proteomes" id="UP001209803">
    <property type="component" value="Chromosome"/>
</dbReference>
<name>A0ABY8F8A9_9HYPH</name>
<dbReference type="InterPro" id="IPR000727">
    <property type="entry name" value="T_SNARE_dom"/>
</dbReference>
<proteinExistence type="inferred from homology"/>
<dbReference type="PROSITE" id="PS50111">
    <property type="entry name" value="CHEMOTAXIS_TRANSDUC_2"/>
    <property type="match status" value="1"/>
</dbReference>
<evidence type="ECO:0000256" key="5">
    <source>
        <dbReference type="PROSITE-ProRule" id="PRU00284"/>
    </source>
</evidence>
<dbReference type="InterPro" id="IPR032255">
    <property type="entry name" value="HBM"/>
</dbReference>
<dbReference type="Gene3D" id="1.10.287.950">
    <property type="entry name" value="Methyl-accepting chemotaxis protein"/>
    <property type="match status" value="1"/>
</dbReference>
<dbReference type="PANTHER" id="PTHR32089">
    <property type="entry name" value="METHYL-ACCEPTING CHEMOTAXIS PROTEIN MCPB"/>
    <property type="match status" value="1"/>
</dbReference>
<comment type="subcellular location">
    <subcellularLocation>
        <location evidence="1">Cell inner membrane</location>
        <topology evidence="1">Multi-pass membrane protein</topology>
    </subcellularLocation>
</comment>
<dbReference type="CDD" id="cd06225">
    <property type="entry name" value="HAMP"/>
    <property type="match status" value="1"/>
</dbReference>
<feature type="domain" description="HBM" evidence="10">
    <location>
        <begin position="48"/>
        <end position="287"/>
    </location>
</feature>
<dbReference type="SMART" id="SM00304">
    <property type="entry name" value="HAMP"/>
    <property type="match status" value="2"/>
</dbReference>
<feature type="domain" description="T-SNARE coiled-coil homology" evidence="8">
    <location>
        <begin position="566"/>
        <end position="628"/>
    </location>
</feature>
<feature type="transmembrane region" description="Helical" evidence="6">
    <location>
        <begin position="12"/>
        <end position="36"/>
    </location>
</feature>
<dbReference type="Pfam" id="PF00672">
    <property type="entry name" value="HAMP"/>
    <property type="match status" value="1"/>
</dbReference>
<keyword evidence="2" id="KW-0997">Cell inner membrane</keyword>
<gene>
    <name evidence="11" type="ORF">K1718_10100</name>
</gene>
<keyword evidence="6" id="KW-0812">Transmembrane</keyword>
<dbReference type="Gene3D" id="1.20.1440.210">
    <property type="match status" value="1"/>
</dbReference>
<keyword evidence="12" id="KW-1185">Reference proteome</keyword>
<keyword evidence="2" id="KW-1003">Cell membrane</keyword>
<dbReference type="Gene3D" id="6.10.340.10">
    <property type="match status" value="1"/>
</dbReference>
<dbReference type="InterPro" id="IPR003660">
    <property type="entry name" value="HAMP_dom"/>
</dbReference>
<evidence type="ECO:0000259" key="9">
    <source>
        <dbReference type="PROSITE" id="PS50885"/>
    </source>
</evidence>
<dbReference type="SMART" id="SM00283">
    <property type="entry name" value="MA"/>
    <property type="match status" value="1"/>
</dbReference>
<evidence type="ECO:0000256" key="2">
    <source>
        <dbReference type="ARBA" id="ARBA00022519"/>
    </source>
</evidence>
<feature type="domain" description="HAMP" evidence="9">
    <location>
        <begin position="321"/>
        <end position="374"/>
    </location>
</feature>
<keyword evidence="6" id="KW-1133">Transmembrane helix</keyword>
<evidence type="ECO:0000313" key="12">
    <source>
        <dbReference type="Proteomes" id="UP001209803"/>
    </source>
</evidence>
<evidence type="ECO:0000259" key="10">
    <source>
        <dbReference type="PROSITE" id="PS51753"/>
    </source>
</evidence>
<keyword evidence="3 5" id="KW-0807">Transducer</keyword>
<evidence type="ECO:0000256" key="3">
    <source>
        <dbReference type="ARBA" id="ARBA00023224"/>
    </source>
</evidence>
<dbReference type="InterPro" id="IPR004089">
    <property type="entry name" value="MCPsignal_dom"/>
</dbReference>
<reference evidence="11 12" key="1">
    <citation type="submission" date="2023-03" db="EMBL/GenBank/DDBJ databases">
        <title>Roseibium porphyridii sp. nov. and Roseibium rhodosorbium sp. nov. isolated from marine algae, Porphyridium cruentum and Rhodosorus marinus, respectively.</title>
        <authorList>
            <person name="Lee M.W."/>
            <person name="Choi B.J."/>
            <person name="Lee J.K."/>
            <person name="Choi D.G."/>
            <person name="Baek J.H."/>
            <person name="Bayburt H."/>
            <person name="Kim J.M."/>
            <person name="Han D.M."/>
            <person name="Kim K.H."/>
            <person name="Jeon C.O."/>
        </authorList>
    </citation>
    <scope>NUCLEOTIDE SEQUENCE [LARGE SCALE GENOMIC DNA]</scope>
    <source>
        <strain evidence="11 12">KMA01</strain>
    </source>
</reference>
<evidence type="ECO:0000256" key="6">
    <source>
        <dbReference type="SAM" id="Phobius"/>
    </source>
</evidence>
<accession>A0ABY8F8A9</accession>
<dbReference type="PROSITE" id="PS50192">
    <property type="entry name" value="T_SNARE"/>
    <property type="match status" value="1"/>
</dbReference>
<feature type="transmembrane region" description="Helical" evidence="6">
    <location>
        <begin position="302"/>
        <end position="324"/>
    </location>
</feature>
<evidence type="ECO:0000259" key="8">
    <source>
        <dbReference type="PROSITE" id="PS50192"/>
    </source>
</evidence>
<organism evidence="11 12">
    <name type="scientific">Roseibium porphyridii</name>
    <dbReference type="NCBI Taxonomy" id="2866279"/>
    <lineage>
        <taxon>Bacteria</taxon>
        <taxon>Pseudomonadati</taxon>
        <taxon>Pseudomonadota</taxon>
        <taxon>Alphaproteobacteria</taxon>
        <taxon>Hyphomicrobiales</taxon>
        <taxon>Stappiaceae</taxon>
        <taxon>Roseibium</taxon>
    </lineage>
</organism>
<protein>
    <submittedName>
        <fullName evidence="11">HAMP domain-containing methyl-accepting chemotaxis protein</fullName>
    </submittedName>
</protein>
<evidence type="ECO:0000256" key="1">
    <source>
        <dbReference type="ARBA" id="ARBA00004429"/>
    </source>
</evidence>
<comment type="similarity">
    <text evidence="4">Belongs to the methyl-accepting chemotaxis (MCP) protein family.</text>
</comment>